<dbReference type="Proteomes" id="UP001303532">
    <property type="component" value="Chromosome"/>
</dbReference>
<protein>
    <submittedName>
        <fullName evidence="2">DUF4181 domain-containing protein</fullName>
    </submittedName>
</protein>
<proteinExistence type="predicted"/>
<gene>
    <name evidence="2" type="ORF">PGH26_06965</name>
</gene>
<evidence type="ECO:0000256" key="1">
    <source>
        <dbReference type="SAM" id="Phobius"/>
    </source>
</evidence>
<name>A0ABZ0KZ62_9BACL</name>
<keyword evidence="1" id="KW-0472">Membrane</keyword>
<dbReference type="Pfam" id="PF13789">
    <property type="entry name" value="DUF4181"/>
    <property type="match status" value="1"/>
</dbReference>
<feature type="transmembrane region" description="Helical" evidence="1">
    <location>
        <begin position="52"/>
        <end position="71"/>
    </location>
</feature>
<keyword evidence="1" id="KW-0812">Transmembrane</keyword>
<dbReference type="RefSeq" id="WP_323693269.1">
    <property type="nucleotide sequence ID" value="NZ_CP116341.1"/>
</dbReference>
<keyword evidence="3" id="KW-1185">Reference proteome</keyword>
<accession>A0ABZ0KZ62</accession>
<feature type="transmembrane region" description="Helical" evidence="1">
    <location>
        <begin position="6"/>
        <end position="26"/>
    </location>
</feature>
<evidence type="ECO:0000313" key="3">
    <source>
        <dbReference type="Proteomes" id="UP001303532"/>
    </source>
</evidence>
<evidence type="ECO:0000313" key="2">
    <source>
        <dbReference type="EMBL" id="WOV85671.1"/>
    </source>
</evidence>
<feature type="transmembrane region" description="Helical" evidence="1">
    <location>
        <begin position="113"/>
        <end position="138"/>
    </location>
</feature>
<reference evidence="2 3" key="1">
    <citation type="submission" date="2023-01" db="EMBL/GenBank/DDBJ databases">
        <title>Sporosarcina sp. nov., isolated from Korean tranditional fermented seafood 'Jeotgal'.</title>
        <authorList>
            <person name="Yang A.-I."/>
        </authorList>
    </citation>
    <scope>NUCLEOTIDE SEQUENCE [LARGE SCALE GENOMIC DNA]</scope>
    <source>
        <strain evidence="2 3">B2O-1</strain>
    </source>
</reference>
<dbReference type="EMBL" id="CP116341">
    <property type="protein sequence ID" value="WOV85671.1"/>
    <property type="molecule type" value="Genomic_DNA"/>
</dbReference>
<feature type="transmembrane region" description="Helical" evidence="1">
    <location>
        <begin position="83"/>
        <end position="101"/>
    </location>
</feature>
<sequence length="139" mass="16425">MEHFYFKLIALLAVFYIVLYSTEYVARKALKTERKKFWSNQYVNDKHRQIEWTLKGILMVGLVVLGIINLSRESIMETWFIPYLSYMLFTTIVIELARAYMEKKYAQSKNQYIVTLIEMGVLSGFLLSIIITNLFGWLS</sequence>
<organism evidence="2 3">
    <name type="scientific">Sporosarcina jeotgali</name>
    <dbReference type="NCBI Taxonomy" id="3020056"/>
    <lineage>
        <taxon>Bacteria</taxon>
        <taxon>Bacillati</taxon>
        <taxon>Bacillota</taxon>
        <taxon>Bacilli</taxon>
        <taxon>Bacillales</taxon>
        <taxon>Caryophanaceae</taxon>
        <taxon>Sporosarcina</taxon>
    </lineage>
</organism>
<dbReference type="InterPro" id="IPR025441">
    <property type="entry name" value="DUF4181"/>
</dbReference>
<keyword evidence="1" id="KW-1133">Transmembrane helix</keyword>